<dbReference type="InterPro" id="IPR019080">
    <property type="entry name" value="YqaJ_viral_recombinase"/>
</dbReference>
<dbReference type="AlphaFoldDB" id="V8GB83"/>
<accession>V8GB83</accession>
<feature type="coiled-coil region" evidence="1">
    <location>
        <begin position="198"/>
        <end position="225"/>
    </location>
</feature>
<dbReference type="EMBL" id="AYSV01000007">
    <property type="protein sequence ID" value="ETD72978.1"/>
    <property type="molecule type" value="Genomic_DNA"/>
</dbReference>
<evidence type="ECO:0000313" key="3">
    <source>
        <dbReference type="EMBL" id="ETD72978.1"/>
    </source>
</evidence>
<dbReference type="SUPFAM" id="SSF52980">
    <property type="entry name" value="Restriction endonuclease-like"/>
    <property type="match status" value="1"/>
</dbReference>
<name>V8GB83_9BURK</name>
<proteinExistence type="predicted"/>
<sequence length="287" mass="33228">MSTEQKEFDEDSKERMYWGIEFENLVAQRYAKDKDVKVQRINTMMQHKDVPIALANIDRAIVKPGSRVRWCDKTHQLIGADKLLEIKTAHALSINSDDWGEENTDEVPINYWYQCMWYMGITGVHTCDLAVLFGGQRFKVYTIEYDDEIFNALLKRAKEWWYKHILTGIAPDPHDEAEAKLKWAKSSPGKETIVGTDVAELVNQLKEVNSKLAILEDEKQSIRDRLVPMLEDAEIITYQGEKIATYKSNKDSTVTNWKEAYLSLHPTPIHIEQFQSIKHGARVLRIN</sequence>
<keyword evidence="4" id="KW-1185">Reference proteome</keyword>
<dbReference type="Proteomes" id="UP000018766">
    <property type="component" value="Unassembled WGS sequence"/>
</dbReference>
<protein>
    <recommendedName>
        <fullName evidence="2">YqaJ viral recombinase domain-containing protein</fullName>
    </recommendedName>
</protein>
<gene>
    <name evidence="3" type="ORF">V757_00925</name>
</gene>
<comment type="caution">
    <text evidence="3">The sequence shown here is derived from an EMBL/GenBank/DDBJ whole genome shotgun (WGS) entry which is preliminary data.</text>
</comment>
<evidence type="ECO:0000256" key="1">
    <source>
        <dbReference type="SAM" id="Coils"/>
    </source>
</evidence>
<dbReference type="Pfam" id="PF09588">
    <property type="entry name" value="YqaJ"/>
    <property type="match status" value="1"/>
</dbReference>
<evidence type="ECO:0000259" key="2">
    <source>
        <dbReference type="Pfam" id="PF09588"/>
    </source>
</evidence>
<feature type="domain" description="YqaJ viral recombinase" evidence="2">
    <location>
        <begin position="7"/>
        <end position="124"/>
    </location>
</feature>
<dbReference type="NCBIfam" id="TIGR03033">
    <property type="entry name" value="phage_rel_nuc"/>
    <property type="match status" value="1"/>
</dbReference>
<dbReference type="Gene3D" id="3.90.320.10">
    <property type="match status" value="1"/>
</dbReference>
<reference evidence="3 4" key="1">
    <citation type="submission" date="2013-11" db="EMBL/GenBank/DDBJ databases">
        <title>Genomic analysis of Pelistega sp. HM-7.</title>
        <authorList>
            <person name="Kumbhare S.V."/>
            <person name="Shetty S.A."/>
            <person name="Sharma O."/>
            <person name="Dhotre D.P."/>
        </authorList>
    </citation>
    <scope>NUCLEOTIDE SEQUENCE [LARGE SCALE GENOMIC DNA]</scope>
    <source>
        <strain evidence="3 4">HM-7</strain>
    </source>
</reference>
<dbReference type="InterPro" id="IPR011604">
    <property type="entry name" value="PDDEXK-like_dom_sf"/>
</dbReference>
<dbReference type="InterPro" id="IPR011335">
    <property type="entry name" value="Restrct_endonuc-II-like"/>
</dbReference>
<evidence type="ECO:0000313" key="4">
    <source>
        <dbReference type="Proteomes" id="UP000018766"/>
    </source>
</evidence>
<dbReference type="InterPro" id="IPR017482">
    <property type="entry name" value="Lambda-type_endonuclease"/>
</dbReference>
<keyword evidence="1" id="KW-0175">Coiled coil</keyword>
<organism evidence="3 4">
    <name type="scientific">Pelistega indica</name>
    <dbReference type="NCBI Taxonomy" id="1414851"/>
    <lineage>
        <taxon>Bacteria</taxon>
        <taxon>Pseudomonadati</taxon>
        <taxon>Pseudomonadota</taxon>
        <taxon>Betaproteobacteria</taxon>
        <taxon>Burkholderiales</taxon>
        <taxon>Alcaligenaceae</taxon>
        <taxon>Pelistega</taxon>
    </lineage>
</organism>